<dbReference type="GO" id="GO:0005886">
    <property type="term" value="C:plasma membrane"/>
    <property type="evidence" value="ECO:0007669"/>
    <property type="project" value="UniProtKB-SubCell"/>
</dbReference>
<comment type="similarity">
    <text evidence="2">Belongs to the DoxX family.</text>
</comment>
<dbReference type="Pfam" id="PF07681">
    <property type="entry name" value="DoxX"/>
    <property type="match status" value="1"/>
</dbReference>
<organism evidence="8 9">
    <name type="scientific">Fimbriimonas ginsengisoli Gsoil 348</name>
    <dbReference type="NCBI Taxonomy" id="661478"/>
    <lineage>
        <taxon>Bacteria</taxon>
        <taxon>Bacillati</taxon>
        <taxon>Armatimonadota</taxon>
        <taxon>Fimbriimonadia</taxon>
        <taxon>Fimbriimonadales</taxon>
        <taxon>Fimbriimonadaceae</taxon>
        <taxon>Fimbriimonas</taxon>
    </lineage>
</organism>
<reference evidence="8 9" key="1">
    <citation type="journal article" date="2014" name="PLoS ONE">
        <title>The first complete genome sequence of the class fimbriimonadia in the phylum armatimonadetes.</title>
        <authorList>
            <person name="Hu Z.Y."/>
            <person name="Wang Y.Z."/>
            <person name="Im W.T."/>
            <person name="Wang S.Y."/>
            <person name="Zhao G.P."/>
            <person name="Zheng H.J."/>
            <person name="Quan Z.X."/>
        </authorList>
    </citation>
    <scope>NUCLEOTIDE SEQUENCE [LARGE SCALE GENOMIC DNA]</scope>
    <source>
        <strain evidence="8">Gsoil 348</strain>
    </source>
</reference>
<dbReference type="KEGG" id="fgi:OP10G_2767"/>
<dbReference type="Proteomes" id="UP000027982">
    <property type="component" value="Chromosome"/>
</dbReference>
<comment type="subcellular location">
    <subcellularLocation>
        <location evidence="1">Cell membrane</location>
        <topology evidence="1">Multi-pass membrane protein</topology>
    </subcellularLocation>
</comment>
<gene>
    <name evidence="8" type="ORF">OP10G_2767</name>
</gene>
<accession>A0A068NTR2</accession>
<evidence type="ECO:0000256" key="4">
    <source>
        <dbReference type="ARBA" id="ARBA00022692"/>
    </source>
</evidence>
<dbReference type="InterPro" id="IPR051907">
    <property type="entry name" value="DoxX-like_oxidoreductase"/>
</dbReference>
<dbReference type="HOGENOM" id="CLU_058421_3_4_0"/>
<evidence type="ECO:0000313" key="9">
    <source>
        <dbReference type="Proteomes" id="UP000027982"/>
    </source>
</evidence>
<keyword evidence="4 7" id="KW-0812">Transmembrane</keyword>
<keyword evidence="5 7" id="KW-1133">Transmembrane helix</keyword>
<keyword evidence="3" id="KW-1003">Cell membrane</keyword>
<evidence type="ECO:0000256" key="3">
    <source>
        <dbReference type="ARBA" id="ARBA00022475"/>
    </source>
</evidence>
<dbReference type="AlphaFoldDB" id="A0A068NTR2"/>
<feature type="transmembrane region" description="Helical" evidence="7">
    <location>
        <begin position="55"/>
        <end position="74"/>
    </location>
</feature>
<keyword evidence="9" id="KW-1185">Reference proteome</keyword>
<evidence type="ECO:0000256" key="1">
    <source>
        <dbReference type="ARBA" id="ARBA00004651"/>
    </source>
</evidence>
<dbReference type="EMBL" id="CP007139">
    <property type="protein sequence ID" value="AIE86135.1"/>
    <property type="molecule type" value="Genomic_DNA"/>
</dbReference>
<dbReference type="RefSeq" id="WP_025225322.1">
    <property type="nucleotide sequence ID" value="NZ_CP007139.1"/>
</dbReference>
<name>A0A068NTR2_FIMGI</name>
<sequence length="160" mass="16968">MKLLLATRSDWALTLIRVSMGLVMFPHGAQKALGWFGGAGFSGTMELFTQKMGIPAPLAFMAIAAEFLGSLGLIFGGLTRVAAFGLLSTMLVAAFKVALPNGFFMNWFGNQKGEGLEFFILTFGLTLVSLVFGGGALSLDRWALRERKPSGSTAPIALAS</sequence>
<dbReference type="InterPro" id="IPR032808">
    <property type="entry name" value="DoxX"/>
</dbReference>
<feature type="transmembrane region" description="Helical" evidence="7">
    <location>
        <begin position="119"/>
        <end position="139"/>
    </location>
</feature>
<feature type="transmembrane region" description="Helical" evidence="7">
    <location>
        <begin position="81"/>
        <end position="99"/>
    </location>
</feature>
<dbReference type="eggNOG" id="COG2259">
    <property type="taxonomic scope" value="Bacteria"/>
</dbReference>
<keyword evidence="6 7" id="KW-0472">Membrane</keyword>
<evidence type="ECO:0000313" key="8">
    <source>
        <dbReference type="EMBL" id="AIE86135.1"/>
    </source>
</evidence>
<evidence type="ECO:0000256" key="5">
    <source>
        <dbReference type="ARBA" id="ARBA00022989"/>
    </source>
</evidence>
<dbReference type="STRING" id="661478.OP10G_2767"/>
<dbReference type="OrthoDB" id="346004at2"/>
<dbReference type="PANTHER" id="PTHR33452:SF1">
    <property type="entry name" value="INNER MEMBRANE PROTEIN YPHA-RELATED"/>
    <property type="match status" value="1"/>
</dbReference>
<protein>
    <submittedName>
        <fullName evidence="8">Membrane protein 2, distant similarity to thiosulfate:quinone oxidoreductase DoxD</fullName>
    </submittedName>
</protein>
<evidence type="ECO:0000256" key="7">
    <source>
        <dbReference type="SAM" id="Phobius"/>
    </source>
</evidence>
<dbReference type="PANTHER" id="PTHR33452">
    <property type="entry name" value="OXIDOREDUCTASE CATD-RELATED"/>
    <property type="match status" value="1"/>
</dbReference>
<proteinExistence type="inferred from homology"/>
<evidence type="ECO:0000256" key="2">
    <source>
        <dbReference type="ARBA" id="ARBA00006679"/>
    </source>
</evidence>
<evidence type="ECO:0000256" key="6">
    <source>
        <dbReference type="ARBA" id="ARBA00023136"/>
    </source>
</evidence>